<proteinExistence type="predicted"/>
<keyword evidence="2" id="KW-0596">Phosphopantetheine</keyword>
<feature type="domain" description="Carrier" evidence="4">
    <location>
        <begin position="421"/>
        <end position="496"/>
    </location>
</feature>
<dbReference type="SUPFAM" id="SSF52777">
    <property type="entry name" value="CoA-dependent acyltransferases"/>
    <property type="match status" value="2"/>
</dbReference>
<comment type="cofactor">
    <cofactor evidence="1">
        <name>pantetheine 4'-phosphate</name>
        <dbReference type="ChEBI" id="CHEBI:47942"/>
    </cofactor>
</comment>
<sequence>MVLASQAQHGMWITERVHGTGTAYHMPFALWFDGPLDREAMLAACASVVARHPVLSCVFEERDGELHLVPAAAKPPVEFLPGVPDPEAFVEREIARPFDLERGPLARFSLAGVSPERHLLLFVGHHLVFDGMSKDVLVRDLAAAYTGGPLSPLPLPYGGSGEVPAEAAAYWRERWREVPSVVVGGVPRAPRVAGRGETVLFDLTREMAAAAFDGVSRFELFLAAVHALLFRYGNAEVSVAVALSTRTPETRDHIGLFATELPVFSAPEPDLAFRDLALRLRAEMRRLNAFREVPVARAVGGIRPRPALAPASISFRRRAADRDFPGLRVSAEWKMSNHVVRNALHFQAVDGDDGLHVTLHHSPEIVSREEAERVAAHLRAVLEAVAADPGVRLAALPLPEAAVVTASPGASPSESPRSGAAVDGELVGQVRAIWMEVLRLDDIAPDEDLYDLGGHSLTITQICARIRKRLGVDVPFDVFLDDPTIAGVAAAVGELRA</sequence>
<dbReference type="Proteomes" id="UP001320766">
    <property type="component" value="Unassembled WGS sequence"/>
</dbReference>
<dbReference type="Gene3D" id="3.30.559.30">
    <property type="entry name" value="Nonribosomal peptide synthetase, condensation domain"/>
    <property type="match status" value="1"/>
</dbReference>
<evidence type="ECO:0000256" key="3">
    <source>
        <dbReference type="ARBA" id="ARBA00022553"/>
    </source>
</evidence>
<dbReference type="Pfam" id="PF00668">
    <property type="entry name" value="Condensation"/>
    <property type="match status" value="1"/>
</dbReference>
<organism evidence="5 6">
    <name type="scientific">Nonomuraea roseoviolacea subsp. carminata</name>
    <dbReference type="NCBI Taxonomy" id="160689"/>
    <lineage>
        <taxon>Bacteria</taxon>
        <taxon>Bacillati</taxon>
        <taxon>Actinomycetota</taxon>
        <taxon>Actinomycetes</taxon>
        <taxon>Streptosporangiales</taxon>
        <taxon>Streptosporangiaceae</taxon>
        <taxon>Nonomuraea</taxon>
    </lineage>
</organism>
<dbReference type="PROSITE" id="PS50075">
    <property type="entry name" value="CARRIER"/>
    <property type="match status" value="1"/>
</dbReference>
<dbReference type="SMART" id="SM00823">
    <property type="entry name" value="PKS_PP"/>
    <property type="match status" value="1"/>
</dbReference>
<dbReference type="Gene3D" id="3.30.559.10">
    <property type="entry name" value="Chloramphenicol acetyltransferase-like domain"/>
    <property type="match status" value="1"/>
</dbReference>
<dbReference type="InterPro" id="IPR023213">
    <property type="entry name" value="CAT-like_dom_sf"/>
</dbReference>
<dbReference type="SUPFAM" id="SSF47336">
    <property type="entry name" value="ACP-like"/>
    <property type="match status" value="1"/>
</dbReference>
<accession>A0ABT1JUV0</accession>
<reference evidence="5 6" key="1">
    <citation type="submission" date="2022-06" db="EMBL/GenBank/DDBJ databases">
        <title>Sequencing the genomes of 1000 actinobacteria strains.</title>
        <authorList>
            <person name="Klenk H.-P."/>
        </authorList>
    </citation>
    <scope>NUCLEOTIDE SEQUENCE [LARGE SCALE GENOMIC DNA]</scope>
    <source>
        <strain evidence="5 6">DSM 44170</strain>
    </source>
</reference>
<dbReference type="RefSeq" id="WP_253767152.1">
    <property type="nucleotide sequence ID" value="NZ_BAAAVE010000019.1"/>
</dbReference>
<dbReference type="PROSITE" id="PS00012">
    <property type="entry name" value="PHOSPHOPANTETHEINE"/>
    <property type="match status" value="1"/>
</dbReference>
<evidence type="ECO:0000256" key="1">
    <source>
        <dbReference type="ARBA" id="ARBA00001957"/>
    </source>
</evidence>
<dbReference type="Pfam" id="PF00550">
    <property type="entry name" value="PP-binding"/>
    <property type="match status" value="1"/>
</dbReference>
<evidence type="ECO:0000259" key="4">
    <source>
        <dbReference type="PROSITE" id="PS50075"/>
    </source>
</evidence>
<dbReference type="PANTHER" id="PTHR45527:SF1">
    <property type="entry name" value="FATTY ACID SYNTHASE"/>
    <property type="match status" value="1"/>
</dbReference>
<dbReference type="InterPro" id="IPR006162">
    <property type="entry name" value="Ppantetheine_attach_site"/>
</dbReference>
<name>A0ABT1JUV0_9ACTN</name>
<dbReference type="Gene3D" id="1.10.1200.10">
    <property type="entry name" value="ACP-like"/>
    <property type="match status" value="1"/>
</dbReference>
<dbReference type="InterPro" id="IPR009081">
    <property type="entry name" value="PP-bd_ACP"/>
</dbReference>
<gene>
    <name evidence="5" type="ORF">HD595_001645</name>
</gene>
<comment type="caution">
    <text evidence="5">The sequence shown here is derived from an EMBL/GenBank/DDBJ whole genome shotgun (WGS) entry which is preliminary data.</text>
</comment>
<dbReference type="InterPro" id="IPR036736">
    <property type="entry name" value="ACP-like_sf"/>
</dbReference>
<dbReference type="InterPro" id="IPR001242">
    <property type="entry name" value="Condensation_dom"/>
</dbReference>
<keyword evidence="3" id="KW-0597">Phosphoprotein</keyword>
<evidence type="ECO:0000256" key="2">
    <source>
        <dbReference type="ARBA" id="ARBA00022450"/>
    </source>
</evidence>
<dbReference type="InterPro" id="IPR020806">
    <property type="entry name" value="PKS_PP-bd"/>
</dbReference>
<keyword evidence="6" id="KW-1185">Reference proteome</keyword>
<evidence type="ECO:0000313" key="6">
    <source>
        <dbReference type="Proteomes" id="UP001320766"/>
    </source>
</evidence>
<protein>
    <submittedName>
        <fullName evidence="5">Acyl carrier protein</fullName>
    </submittedName>
</protein>
<dbReference type="EMBL" id="JAMZEC010000001">
    <property type="protein sequence ID" value="MCP2345523.1"/>
    <property type="molecule type" value="Genomic_DNA"/>
</dbReference>
<evidence type="ECO:0000313" key="5">
    <source>
        <dbReference type="EMBL" id="MCP2345523.1"/>
    </source>
</evidence>
<dbReference type="PANTHER" id="PTHR45527">
    <property type="entry name" value="NONRIBOSOMAL PEPTIDE SYNTHETASE"/>
    <property type="match status" value="1"/>
</dbReference>